<organism evidence="2 3">
    <name type="scientific">Aaosphaeria arxii CBS 175.79</name>
    <dbReference type="NCBI Taxonomy" id="1450172"/>
    <lineage>
        <taxon>Eukaryota</taxon>
        <taxon>Fungi</taxon>
        <taxon>Dikarya</taxon>
        <taxon>Ascomycota</taxon>
        <taxon>Pezizomycotina</taxon>
        <taxon>Dothideomycetes</taxon>
        <taxon>Pleosporomycetidae</taxon>
        <taxon>Pleosporales</taxon>
        <taxon>Pleosporales incertae sedis</taxon>
        <taxon>Aaosphaeria</taxon>
    </lineage>
</organism>
<dbReference type="OrthoDB" id="3800453at2759"/>
<reference evidence="2" key="1">
    <citation type="journal article" date="2020" name="Stud. Mycol.">
        <title>101 Dothideomycetes genomes: a test case for predicting lifestyles and emergence of pathogens.</title>
        <authorList>
            <person name="Haridas S."/>
            <person name="Albert R."/>
            <person name="Binder M."/>
            <person name="Bloem J."/>
            <person name="Labutti K."/>
            <person name="Salamov A."/>
            <person name="Andreopoulos B."/>
            <person name="Baker S."/>
            <person name="Barry K."/>
            <person name="Bills G."/>
            <person name="Bluhm B."/>
            <person name="Cannon C."/>
            <person name="Castanera R."/>
            <person name="Culley D."/>
            <person name="Daum C."/>
            <person name="Ezra D."/>
            <person name="Gonzalez J."/>
            <person name="Henrissat B."/>
            <person name="Kuo A."/>
            <person name="Liang C."/>
            <person name="Lipzen A."/>
            <person name="Lutzoni F."/>
            <person name="Magnuson J."/>
            <person name="Mondo S."/>
            <person name="Nolan M."/>
            <person name="Ohm R."/>
            <person name="Pangilinan J."/>
            <person name="Park H.-J."/>
            <person name="Ramirez L."/>
            <person name="Alfaro M."/>
            <person name="Sun H."/>
            <person name="Tritt A."/>
            <person name="Yoshinaga Y."/>
            <person name="Zwiers L.-H."/>
            <person name="Turgeon B."/>
            <person name="Goodwin S."/>
            <person name="Spatafora J."/>
            <person name="Crous P."/>
            <person name="Grigoriev I."/>
        </authorList>
    </citation>
    <scope>NUCLEOTIDE SEQUENCE</scope>
    <source>
        <strain evidence="2">CBS 175.79</strain>
    </source>
</reference>
<sequence>MSHLDPAARRRAELPASIIFTPKELKHYRRWQLQSQSYFDTDSIGHLPSALEYSRFKTWREQQERMDMMMPDPFRWGDELAAHMSPPTATTSHNNTAPLSPPLSECEVDNIATVCGHALHPAIPTKEQAQCPTCIIKAHLQYFGLLTDKLASAGGPVCHKKSKDPRGIQQQTYEAWYCGKLDLVRTVYTIQTWAMQEESWQVADVDSDLKDRHSAHEALMTYWQTVDNATSDENSSSRPSEPEIEPEMTTLKRKDSGRERTVDFTQDTHFGEGRPQAYFRKDSPRYEPKIPTNDHDEDDEVAEDDYEEEDGEGSNIEISPEHAFSDEEEEDEDFSDGMSECTSDDGYSTCTEEGDWCGITFDAALDDEASYIIFE</sequence>
<protein>
    <submittedName>
        <fullName evidence="2">Uncharacterized protein</fullName>
    </submittedName>
</protein>
<proteinExistence type="predicted"/>
<feature type="compositionally biased region" description="Basic and acidic residues" evidence="1">
    <location>
        <begin position="279"/>
        <end position="294"/>
    </location>
</feature>
<dbReference type="AlphaFoldDB" id="A0A6A5Y2R4"/>
<feature type="compositionally biased region" description="Basic and acidic residues" evidence="1">
    <location>
        <begin position="250"/>
        <end position="262"/>
    </location>
</feature>
<gene>
    <name evidence="2" type="ORF">BU24DRAFT_121490</name>
</gene>
<evidence type="ECO:0000313" key="2">
    <source>
        <dbReference type="EMBL" id="KAF2019523.1"/>
    </source>
</evidence>
<feature type="compositionally biased region" description="Acidic residues" evidence="1">
    <location>
        <begin position="326"/>
        <end position="335"/>
    </location>
</feature>
<feature type="region of interest" description="Disordered" evidence="1">
    <location>
        <begin position="226"/>
        <end position="349"/>
    </location>
</feature>
<dbReference type="GeneID" id="54278298"/>
<evidence type="ECO:0000256" key="1">
    <source>
        <dbReference type="SAM" id="MobiDB-lite"/>
    </source>
</evidence>
<keyword evidence="3" id="KW-1185">Reference proteome</keyword>
<evidence type="ECO:0000313" key="3">
    <source>
        <dbReference type="Proteomes" id="UP000799778"/>
    </source>
</evidence>
<accession>A0A6A5Y2R4</accession>
<dbReference type="Proteomes" id="UP000799778">
    <property type="component" value="Unassembled WGS sequence"/>
</dbReference>
<dbReference type="RefSeq" id="XP_033387862.1">
    <property type="nucleotide sequence ID" value="XM_033520901.1"/>
</dbReference>
<feature type="compositionally biased region" description="Acidic residues" evidence="1">
    <location>
        <begin position="295"/>
        <end position="312"/>
    </location>
</feature>
<name>A0A6A5Y2R4_9PLEO</name>
<dbReference type="EMBL" id="ML978067">
    <property type="protein sequence ID" value="KAF2019523.1"/>
    <property type="molecule type" value="Genomic_DNA"/>
</dbReference>